<dbReference type="Pfam" id="PF22659">
    <property type="entry name" value="YycE-like_C"/>
    <property type="match status" value="1"/>
</dbReference>
<dbReference type="PROSITE" id="PS51819">
    <property type="entry name" value="VOC"/>
    <property type="match status" value="1"/>
</dbReference>
<dbReference type="InterPro" id="IPR029068">
    <property type="entry name" value="Glyas_Bleomycin-R_OHBP_Dase"/>
</dbReference>
<dbReference type="EMBL" id="BAABJH010000007">
    <property type="protein sequence ID" value="GAA4899833.1"/>
    <property type="molecule type" value="Genomic_DNA"/>
</dbReference>
<proteinExistence type="predicted"/>
<accession>A0ABP9FGT4</accession>
<dbReference type="InterPro" id="IPR058997">
    <property type="entry name" value="YycE-like_C"/>
</dbReference>
<keyword evidence="3" id="KW-1185">Reference proteome</keyword>
<evidence type="ECO:0000313" key="2">
    <source>
        <dbReference type="EMBL" id="GAA4899833.1"/>
    </source>
</evidence>
<comment type="caution">
    <text evidence="2">The sequence shown here is derived from an EMBL/GenBank/DDBJ whole genome shotgun (WGS) entry which is preliminary data.</text>
</comment>
<evidence type="ECO:0000259" key="1">
    <source>
        <dbReference type="PROSITE" id="PS51819"/>
    </source>
</evidence>
<dbReference type="Gene3D" id="3.10.180.10">
    <property type="entry name" value="2,3-Dihydroxybiphenyl 1,2-Dioxygenase, domain 1"/>
    <property type="match status" value="1"/>
</dbReference>
<protein>
    <recommendedName>
        <fullName evidence="1">VOC domain-containing protein</fullName>
    </recommendedName>
</protein>
<evidence type="ECO:0000313" key="3">
    <source>
        <dbReference type="Proteomes" id="UP001500433"/>
    </source>
</evidence>
<dbReference type="SUPFAM" id="SSF54593">
    <property type="entry name" value="Glyoxalase/Bleomycin resistance protein/Dihydroxybiphenyl dioxygenase"/>
    <property type="match status" value="1"/>
</dbReference>
<dbReference type="Proteomes" id="UP001500433">
    <property type="component" value="Unassembled WGS sequence"/>
</dbReference>
<gene>
    <name evidence="2" type="ORF">GCM10023311_26520</name>
</gene>
<reference evidence="3" key="1">
    <citation type="journal article" date="2019" name="Int. J. Syst. Evol. Microbiol.">
        <title>The Global Catalogue of Microorganisms (GCM) 10K type strain sequencing project: providing services to taxonomists for standard genome sequencing and annotation.</title>
        <authorList>
            <consortium name="The Broad Institute Genomics Platform"/>
            <consortium name="The Broad Institute Genome Sequencing Center for Infectious Disease"/>
            <person name="Wu L."/>
            <person name="Ma J."/>
        </authorList>
    </citation>
    <scope>NUCLEOTIDE SEQUENCE [LARGE SCALE GENOMIC DNA]</scope>
    <source>
        <strain evidence="3">JCM 18274</strain>
    </source>
</reference>
<sequence>MEFRNARHTNDLKPIIEFYSNILGLEVLFSFENHNDYSGVFLGKPDHQWHLEFTASVGKAEHSFDDDDVLVFYPTEHREYDEIVERIHEKKIEKLKAKNPFWNDNGITIKDPDGFHVIISNMKIKG</sequence>
<organism evidence="2 3">
    <name type="scientific">Flaviramulus aquimarinus</name>
    <dbReference type="NCBI Taxonomy" id="1170456"/>
    <lineage>
        <taxon>Bacteria</taxon>
        <taxon>Pseudomonadati</taxon>
        <taxon>Bacteroidota</taxon>
        <taxon>Flavobacteriia</taxon>
        <taxon>Flavobacteriales</taxon>
        <taxon>Flavobacteriaceae</taxon>
        <taxon>Flaviramulus</taxon>
    </lineage>
</organism>
<dbReference type="RefSeq" id="WP_345274648.1">
    <property type="nucleotide sequence ID" value="NZ_BAABJH010000007.1"/>
</dbReference>
<dbReference type="InterPro" id="IPR037523">
    <property type="entry name" value="VOC_core"/>
</dbReference>
<feature type="domain" description="VOC" evidence="1">
    <location>
        <begin position="1"/>
        <end position="122"/>
    </location>
</feature>
<dbReference type="CDD" id="cd06587">
    <property type="entry name" value="VOC"/>
    <property type="match status" value="1"/>
</dbReference>
<dbReference type="Pfam" id="PF22658">
    <property type="entry name" value="YycE-like_N"/>
    <property type="match status" value="1"/>
</dbReference>
<name>A0ABP9FGT4_9FLAO</name>
<dbReference type="InterPro" id="IPR058998">
    <property type="entry name" value="YycE-like_N"/>
</dbReference>